<dbReference type="InterPro" id="IPR041698">
    <property type="entry name" value="Methyltransf_25"/>
</dbReference>
<keyword evidence="4" id="KW-0489">Methyltransferase</keyword>
<dbReference type="Gene3D" id="3.40.50.150">
    <property type="entry name" value="Vaccinia Virus protein VP39"/>
    <property type="match status" value="1"/>
</dbReference>
<dbReference type="Pfam" id="PF10119">
    <property type="entry name" value="MethyTransf_Reg"/>
    <property type="match status" value="1"/>
</dbReference>
<dbReference type="GO" id="GO:0008168">
    <property type="term" value="F:methyltransferase activity"/>
    <property type="evidence" value="ECO:0007669"/>
    <property type="project" value="UniProtKB-KW"/>
</dbReference>
<dbReference type="Pfam" id="PF21782">
    <property type="entry name" value="WHD_PKMT"/>
    <property type="match status" value="1"/>
</dbReference>
<dbReference type="SUPFAM" id="SSF53335">
    <property type="entry name" value="S-adenosyl-L-methionine-dependent methyltransferases"/>
    <property type="match status" value="1"/>
</dbReference>
<dbReference type="AlphaFoldDB" id="A0A450U847"/>
<evidence type="ECO:0000259" key="2">
    <source>
        <dbReference type="Pfam" id="PF13649"/>
    </source>
</evidence>
<evidence type="ECO:0000259" key="3">
    <source>
        <dbReference type="Pfam" id="PF21782"/>
    </source>
</evidence>
<dbReference type="Pfam" id="PF13649">
    <property type="entry name" value="Methyltransf_25"/>
    <property type="match status" value="1"/>
</dbReference>
<name>A0A450U847_9GAMM</name>
<dbReference type="GO" id="GO:0032259">
    <property type="term" value="P:methylation"/>
    <property type="evidence" value="ECO:0007669"/>
    <property type="project" value="UniProtKB-KW"/>
</dbReference>
<gene>
    <name evidence="4" type="ORF">BECKLFY1418B_GA0070995_10096</name>
</gene>
<keyword evidence="4" id="KW-0808">Transferase</keyword>
<evidence type="ECO:0000259" key="1">
    <source>
        <dbReference type="Pfam" id="PF10119"/>
    </source>
</evidence>
<accession>A0A450U847</accession>
<sequence length="519" mass="57561">MTTYDTVPYPSHCYPQSAPGTLNAIARIFGMKPADITTARVLEIGCASGGNLLPLAARYPRATFLGVDPSGNQIHEAKRHAEALGIENITFEAESIVDFDIATQRFDYIIVHRVYSWVPADVQDRILSICGNHLSENGVAFVSYNTLPGWNAVKTIRDMMRYHGQNFTTPSQQVLEARRMLNFVSEGLGTATGPYKQILDQEINALKDADDNYLLHDHLEAINDPCYFHEFMAKAGKHGLTYLGDAHLPSMFLGNHTDEVNDTLRQIDDTVRQEQYLDFITNRRFRMTLLVGKGHSLNRNLTPDVLGDLRFIPNYALGKPLDENSGSAVERLDLVMPQDQEQTANMTGKIACGCYLALLKAAPLPRSLDEIAASAAAALPDIDEKTIREAFGDFLLNLIFKGIVSVTADTPAHVKTPSERPRAFAVARLQGQTMDKVPNLRHETAVLTDDQRLVLQYLTGENTREQIVELVKTHIENGELTMHVDGKPLEKGASELDDYLPQYIDGQIANFANLALLVA</sequence>
<feature type="domain" description="Methyltransferase regulatory" evidence="1">
    <location>
        <begin position="210"/>
        <end position="291"/>
    </location>
</feature>
<organism evidence="4">
    <name type="scientific">Candidatus Kentrum sp. LFY</name>
    <dbReference type="NCBI Taxonomy" id="2126342"/>
    <lineage>
        <taxon>Bacteria</taxon>
        <taxon>Pseudomonadati</taxon>
        <taxon>Pseudomonadota</taxon>
        <taxon>Gammaproteobacteria</taxon>
        <taxon>Candidatus Kentrum</taxon>
    </lineage>
</organism>
<dbReference type="InterPro" id="IPR018773">
    <property type="entry name" value="MeTrfase_reg_dom_prd"/>
</dbReference>
<reference evidence="4" key="1">
    <citation type="submission" date="2019-02" db="EMBL/GenBank/DDBJ databases">
        <authorList>
            <person name="Gruber-Vodicka R. H."/>
            <person name="Seah K. B. B."/>
        </authorList>
    </citation>
    <scope>NUCLEOTIDE SEQUENCE</scope>
    <source>
        <strain evidence="4">BECK_M7</strain>
    </source>
</reference>
<feature type="domain" description="Methyltransferase" evidence="2">
    <location>
        <begin position="41"/>
        <end position="138"/>
    </location>
</feature>
<feature type="domain" description="PKMT C-terminal winged helix" evidence="3">
    <location>
        <begin position="419"/>
        <end position="516"/>
    </location>
</feature>
<dbReference type="InterPro" id="IPR048976">
    <property type="entry name" value="WHD_PKMT"/>
</dbReference>
<evidence type="ECO:0000313" key="4">
    <source>
        <dbReference type="EMBL" id="VFJ88098.1"/>
    </source>
</evidence>
<dbReference type="CDD" id="cd02440">
    <property type="entry name" value="AdoMet_MTases"/>
    <property type="match status" value="1"/>
</dbReference>
<dbReference type="PANTHER" id="PTHR43667:SF2">
    <property type="entry name" value="FATTY ACID C-METHYL TRANSFERASE"/>
    <property type="match status" value="1"/>
</dbReference>
<proteinExistence type="predicted"/>
<dbReference type="EMBL" id="CAADFF010000009">
    <property type="protein sequence ID" value="VFJ88098.1"/>
    <property type="molecule type" value="Genomic_DNA"/>
</dbReference>
<protein>
    <submittedName>
        <fullName evidence="4">Regulatory domain of a methyltransferase-containing protein</fullName>
    </submittedName>
</protein>
<dbReference type="InterPro" id="IPR029063">
    <property type="entry name" value="SAM-dependent_MTases_sf"/>
</dbReference>
<dbReference type="InterPro" id="IPR050723">
    <property type="entry name" value="CFA/CMAS"/>
</dbReference>
<dbReference type="PANTHER" id="PTHR43667">
    <property type="entry name" value="CYCLOPROPANE-FATTY-ACYL-PHOSPHOLIPID SYNTHASE"/>
    <property type="match status" value="1"/>
</dbReference>